<gene>
    <name evidence="3" type="ORF">STAS_08166</name>
</gene>
<dbReference type="EMBL" id="BKCP01004550">
    <property type="protein sequence ID" value="GER32116.1"/>
    <property type="molecule type" value="Genomic_DNA"/>
</dbReference>
<evidence type="ECO:0000256" key="1">
    <source>
        <dbReference type="SAM" id="SignalP"/>
    </source>
</evidence>
<proteinExistence type="predicted"/>
<evidence type="ECO:0000313" key="3">
    <source>
        <dbReference type="EMBL" id="GER32116.1"/>
    </source>
</evidence>
<name>A0A5A7PHM0_STRAF</name>
<dbReference type="InterPro" id="IPR004314">
    <property type="entry name" value="Neprosin"/>
</dbReference>
<dbReference type="InterPro" id="IPR025521">
    <property type="entry name" value="Neprosin_propep"/>
</dbReference>
<feature type="chain" id="PRO_5023012733" description="Neprosin PEP catalytic domain-containing protein" evidence="1">
    <location>
        <begin position="23"/>
        <end position="399"/>
    </location>
</feature>
<feature type="domain" description="Neprosin PEP catalytic" evidence="2">
    <location>
        <begin position="145"/>
        <end position="399"/>
    </location>
</feature>
<dbReference type="Pfam" id="PF14365">
    <property type="entry name" value="Neprosin_AP"/>
    <property type="match status" value="1"/>
</dbReference>
<feature type="signal peptide" evidence="1">
    <location>
        <begin position="1"/>
        <end position="22"/>
    </location>
</feature>
<accession>A0A5A7PHM0</accession>
<protein>
    <recommendedName>
        <fullName evidence="2">Neprosin PEP catalytic domain-containing protein</fullName>
    </recommendedName>
</protein>
<dbReference type="Gene3D" id="3.90.1320.10">
    <property type="entry name" value="Outer-capsid protein sigma 3, large lobe"/>
    <property type="match status" value="1"/>
</dbReference>
<dbReference type="PROSITE" id="PS52045">
    <property type="entry name" value="NEPROSIN_PEP_CD"/>
    <property type="match status" value="1"/>
</dbReference>
<dbReference type="InterPro" id="IPR053168">
    <property type="entry name" value="Glutamic_endopeptidase"/>
</dbReference>
<sequence>MDFKLPVIVLMLLQTTFINVKGDDHAAVRSIQSEDGDIIDCIDIYKQPAFDHPSLKDHKIQLKPSYDLKVEAEADKKTYAGKNKRSYVTVTKQTWHKSGTCPKGTIPIRRIRKDYASAKGQYYYAKKRPMAMDLNRFKQANESLTFLYKNHSVSILHTEGFAYIGAKGDIKVWNPYVELDDEYSTSRVALKTGPANDFEAVESGWAVNPRVYGDRQTRLYVYWTADGSVKTGCFDLTCPGFVQTSNEIALGAAIYPISNPTGLPYQITIYLYRDPNTTNWWLQYGERINVGYWPGDLFTALSRHAETVQWGGEVYSTRVGTQPHTKTEMGSGEFSDFVMQSSGYIKRIRILQYDLVLKFPQWVFMYADEYNCYDYYFLSDYVDDPEFYYGGPGRTPKCP</sequence>
<dbReference type="AlphaFoldDB" id="A0A5A7PHM0"/>
<organism evidence="3 4">
    <name type="scientific">Striga asiatica</name>
    <name type="common">Asiatic witchweed</name>
    <name type="synonym">Buchnera asiatica</name>
    <dbReference type="NCBI Taxonomy" id="4170"/>
    <lineage>
        <taxon>Eukaryota</taxon>
        <taxon>Viridiplantae</taxon>
        <taxon>Streptophyta</taxon>
        <taxon>Embryophyta</taxon>
        <taxon>Tracheophyta</taxon>
        <taxon>Spermatophyta</taxon>
        <taxon>Magnoliopsida</taxon>
        <taxon>eudicotyledons</taxon>
        <taxon>Gunneridae</taxon>
        <taxon>Pentapetalae</taxon>
        <taxon>asterids</taxon>
        <taxon>lamiids</taxon>
        <taxon>Lamiales</taxon>
        <taxon>Orobanchaceae</taxon>
        <taxon>Buchnereae</taxon>
        <taxon>Striga</taxon>
    </lineage>
</organism>
<evidence type="ECO:0000259" key="2">
    <source>
        <dbReference type="PROSITE" id="PS52045"/>
    </source>
</evidence>
<evidence type="ECO:0000313" key="4">
    <source>
        <dbReference type="Proteomes" id="UP000325081"/>
    </source>
</evidence>
<dbReference type="Proteomes" id="UP000325081">
    <property type="component" value="Unassembled WGS sequence"/>
</dbReference>
<keyword evidence="1" id="KW-0732">Signal</keyword>
<dbReference type="Pfam" id="PF03080">
    <property type="entry name" value="Neprosin"/>
    <property type="match status" value="1"/>
</dbReference>
<reference evidence="4" key="1">
    <citation type="journal article" date="2019" name="Curr. Biol.">
        <title>Genome Sequence of Striga asiatica Provides Insight into the Evolution of Plant Parasitism.</title>
        <authorList>
            <person name="Yoshida S."/>
            <person name="Kim S."/>
            <person name="Wafula E.K."/>
            <person name="Tanskanen J."/>
            <person name="Kim Y.M."/>
            <person name="Honaas L."/>
            <person name="Yang Z."/>
            <person name="Spallek T."/>
            <person name="Conn C.E."/>
            <person name="Ichihashi Y."/>
            <person name="Cheong K."/>
            <person name="Cui S."/>
            <person name="Der J.P."/>
            <person name="Gundlach H."/>
            <person name="Jiao Y."/>
            <person name="Hori C."/>
            <person name="Ishida J.K."/>
            <person name="Kasahara H."/>
            <person name="Kiba T."/>
            <person name="Kim M.S."/>
            <person name="Koo N."/>
            <person name="Laohavisit A."/>
            <person name="Lee Y.H."/>
            <person name="Lumba S."/>
            <person name="McCourt P."/>
            <person name="Mortimer J.C."/>
            <person name="Mutuku J.M."/>
            <person name="Nomura T."/>
            <person name="Sasaki-Sekimoto Y."/>
            <person name="Seto Y."/>
            <person name="Wang Y."/>
            <person name="Wakatake T."/>
            <person name="Sakakibara H."/>
            <person name="Demura T."/>
            <person name="Yamaguchi S."/>
            <person name="Yoneyama K."/>
            <person name="Manabe R.I."/>
            <person name="Nelson D.C."/>
            <person name="Schulman A.H."/>
            <person name="Timko M.P."/>
            <person name="dePamphilis C.W."/>
            <person name="Choi D."/>
            <person name="Shirasu K."/>
        </authorList>
    </citation>
    <scope>NUCLEOTIDE SEQUENCE [LARGE SCALE GENOMIC DNA]</scope>
    <source>
        <strain evidence="4">cv. UVA1</strain>
    </source>
</reference>
<dbReference type="PANTHER" id="PTHR31589:SF111">
    <property type="entry name" value="NEPROSIN DOMAIN-CONTAINING PROTEIN"/>
    <property type="match status" value="1"/>
</dbReference>
<dbReference type="PANTHER" id="PTHR31589">
    <property type="entry name" value="PROTEIN, PUTATIVE (DUF239)-RELATED-RELATED"/>
    <property type="match status" value="1"/>
</dbReference>
<dbReference type="OrthoDB" id="1858978at2759"/>
<comment type="caution">
    <text evidence="3">The sequence shown here is derived from an EMBL/GenBank/DDBJ whole genome shotgun (WGS) entry which is preliminary data.</text>
</comment>
<keyword evidence="4" id="KW-1185">Reference proteome</keyword>